<evidence type="ECO:0000313" key="2">
    <source>
        <dbReference type="Proteomes" id="UP000095280"/>
    </source>
</evidence>
<protein>
    <submittedName>
        <fullName evidence="3">C2 domain-containing protein</fullName>
    </submittedName>
</protein>
<dbReference type="InterPro" id="IPR035892">
    <property type="entry name" value="C2_domain_sf"/>
</dbReference>
<dbReference type="SUPFAM" id="SSF49562">
    <property type="entry name" value="C2 domain (Calcium/lipid-binding domain, CaLB)"/>
    <property type="match status" value="1"/>
</dbReference>
<name>A0A1I8GW21_9PLAT</name>
<keyword evidence="2" id="KW-1185">Reference proteome</keyword>
<feature type="region of interest" description="Disordered" evidence="1">
    <location>
        <begin position="167"/>
        <end position="270"/>
    </location>
</feature>
<feature type="compositionally biased region" description="Low complexity" evidence="1">
    <location>
        <begin position="185"/>
        <end position="196"/>
    </location>
</feature>
<accession>A0A1I8GW21</accession>
<feature type="compositionally biased region" description="Low complexity" evidence="1">
    <location>
        <begin position="235"/>
        <end position="270"/>
    </location>
</feature>
<dbReference type="Proteomes" id="UP000095280">
    <property type="component" value="Unplaced"/>
</dbReference>
<dbReference type="AlphaFoldDB" id="A0A1I8GW21"/>
<sequence>MINMENAEENLEPATVTLIAYRGIGLQPPRSKKKSESKKAKWKVLFCHGQDKKMSTMEIISQDGNPVWDTTATIPVGNSYEPLVLLLHYRDAPVGQVIIPWTQVPDKATAVGQPERLGELEAVRKNPEPSGGLYYNCWIETYRPVSQQPRKPPGLLKRLSLSRSKLSASSASIAEDSRRQDGTLEQQPEQQQAASSRKATVPTVKKLKRRLFNRGGKSSGKDAVDSNGPVSKAVSMGNLSGSSSLSAAPLQTQQQQQQPSSSAAYSPSPS</sequence>
<reference evidence="3" key="1">
    <citation type="submission" date="2016-11" db="UniProtKB">
        <authorList>
            <consortium name="WormBaseParasite"/>
        </authorList>
    </citation>
    <scope>IDENTIFICATION</scope>
</reference>
<evidence type="ECO:0000256" key="1">
    <source>
        <dbReference type="SAM" id="MobiDB-lite"/>
    </source>
</evidence>
<organism evidence="2 3">
    <name type="scientific">Macrostomum lignano</name>
    <dbReference type="NCBI Taxonomy" id="282301"/>
    <lineage>
        <taxon>Eukaryota</taxon>
        <taxon>Metazoa</taxon>
        <taxon>Spiralia</taxon>
        <taxon>Lophotrochozoa</taxon>
        <taxon>Platyhelminthes</taxon>
        <taxon>Rhabditophora</taxon>
        <taxon>Macrostomorpha</taxon>
        <taxon>Macrostomida</taxon>
        <taxon>Macrostomidae</taxon>
        <taxon>Macrostomum</taxon>
    </lineage>
</organism>
<proteinExistence type="predicted"/>
<dbReference type="WBParaSite" id="maker-uti_cns_0003223-snap-gene-0.8-mRNA-1">
    <property type="protein sequence ID" value="maker-uti_cns_0003223-snap-gene-0.8-mRNA-1"/>
    <property type="gene ID" value="maker-uti_cns_0003223-snap-gene-0.8"/>
</dbReference>
<evidence type="ECO:0000313" key="3">
    <source>
        <dbReference type="WBParaSite" id="maker-uti_cns_0003223-snap-gene-0.8-mRNA-1"/>
    </source>
</evidence>